<dbReference type="PANTHER" id="PTHR42978:SF6">
    <property type="entry name" value="QUORUM-QUENCHING LACTONASE YTNP-RELATED"/>
    <property type="match status" value="1"/>
</dbReference>
<dbReference type="EMBL" id="FRBW01000002">
    <property type="protein sequence ID" value="SHM01052.1"/>
    <property type="molecule type" value="Genomic_DNA"/>
</dbReference>
<name>A0A1M7FAE3_9HYPH</name>
<dbReference type="OrthoDB" id="9773738at2"/>
<dbReference type="SMART" id="SM00849">
    <property type="entry name" value="Lactamase_B"/>
    <property type="match status" value="1"/>
</dbReference>
<keyword evidence="7" id="KW-1185">Reference proteome</keyword>
<feature type="domain" description="Metallo-beta-lactamase" evidence="5">
    <location>
        <begin position="99"/>
        <end position="303"/>
    </location>
</feature>
<dbReference type="Proteomes" id="UP000186002">
    <property type="component" value="Unassembled WGS sequence"/>
</dbReference>
<sequence length="324" mass="34682">MSIRLPQAPKAKLQHQAGSIPCALNRRSFLAGSLAASTALWSGRPVYAAPLAFGSVTVEAISDGSLTLPVNFVLPDQNAAEIESLFKPYGLATDALLPDCNVTLLRIANRVVLFDAGAGPNFQATAGQLGANMEAAGISPEEITDVIFTHGHPDHLWGVLDDFGDPLFASARHWVPQGEWDYWRAEDTLANTPDDRKSLVAGAQTRLEAIADMVDMVTDGMEVLPGVEAISTPGHTPGHMSYMLHSGGESLLVTGDAISNSVISFERPDWHSGTDQDPVLGARTRSALLDRIATERTRILGYHLPHPGLGMAERKGTAYRFVPA</sequence>
<evidence type="ECO:0000256" key="2">
    <source>
        <dbReference type="ARBA" id="ARBA00022723"/>
    </source>
</evidence>
<dbReference type="InterPro" id="IPR051013">
    <property type="entry name" value="MBL_superfamily_lactonases"/>
</dbReference>
<dbReference type="GO" id="GO:0016787">
    <property type="term" value="F:hydrolase activity"/>
    <property type="evidence" value="ECO:0007669"/>
    <property type="project" value="UniProtKB-KW"/>
</dbReference>
<keyword evidence="2" id="KW-0479">Metal-binding</keyword>
<evidence type="ECO:0000313" key="6">
    <source>
        <dbReference type="EMBL" id="SHM01052.1"/>
    </source>
</evidence>
<reference evidence="6 7" key="1">
    <citation type="submission" date="2016-11" db="EMBL/GenBank/DDBJ databases">
        <authorList>
            <person name="Jaros S."/>
            <person name="Januszkiewicz K."/>
            <person name="Wedrychowicz H."/>
        </authorList>
    </citation>
    <scope>NUCLEOTIDE SEQUENCE [LARGE SCALE GENOMIC DNA]</scope>
    <source>
        <strain evidence="6 7">DSM 22153</strain>
    </source>
</reference>
<dbReference type="InterPro" id="IPR036866">
    <property type="entry name" value="RibonucZ/Hydroxyglut_hydro"/>
</dbReference>
<dbReference type="Pfam" id="PF00753">
    <property type="entry name" value="Lactamase_B"/>
    <property type="match status" value="1"/>
</dbReference>
<dbReference type="RefSeq" id="WP_084081860.1">
    <property type="nucleotide sequence ID" value="NZ_FRBW01000002.1"/>
</dbReference>
<gene>
    <name evidence="6" type="ORF">SAMN05444272_1552</name>
</gene>
<evidence type="ECO:0000256" key="3">
    <source>
        <dbReference type="ARBA" id="ARBA00022801"/>
    </source>
</evidence>
<protein>
    <submittedName>
        <fullName evidence="6">Glyoxylase, beta-lactamase superfamily II</fullName>
    </submittedName>
</protein>
<dbReference type="STRING" id="735517.SAMN05444272_1552"/>
<dbReference type="GO" id="GO:0046872">
    <property type="term" value="F:metal ion binding"/>
    <property type="evidence" value="ECO:0007669"/>
    <property type="project" value="UniProtKB-KW"/>
</dbReference>
<dbReference type="SUPFAM" id="SSF56281">
    <property type="entry name" value="Metallo-hydrolase/oxidoreductase"/>
    <property type="match status" value="1"/>
</dbReference>
<evidence type="ECO:0000259" key="5">
    <source>
        <dbReference type="SMART" id="SM00849"/>
    </source>
</evidence>
<dbReference type="InterPro" id="IPR006311">
    <property type="entry name" value="TAT_signal"/>
</dbReference>
<dbReference type="PANTHER" id="PTHR42978">
    <property type="entry name" value="QUORUM-QUENCHING LACTONASE YTNP-RELATED-RELATED"/>
    <property type="match status" value="1"/>
</dbReference>
<accession>A0A1M7FAE3</accession>
<dbReference type="CDD" id="cd07720">
    <property type="entry name" value="OPHC2-like_MBL-fold"/>
    <property type="match status" value="1"/>
</dbReference>
<comment type="similarity">
    <text evidence="1">Belongs to the metallo-beta-lactamase superfamily.</text>
</comment>
<dbReference type="Gene3D" id="3.60.15.10">
    <property type="entry name" value="Ribonuclease Z/Hydroxyacylglutathione hydrolase-like"/>
    <property type="match status" value="1"/>
</dbReference>
<organism evidence="6 7">
    <name type="scientific">Roseibium suaedae</name>
    <dbReference type="NCBI Taxonomy" id="735517"/>
    <lineage>
        <taxon>Bacteria</taxon>
        <taxon>Pseudomonadati</taxon>
        <taxon>Pseudomonadota</taxon>
        <taxon>Alphaproteobacteria</taxon>
        <taxon>Hyphomicrobiales</taxon>
        <taxon>Stappiaceae</taxon>
        <taxon>Roseibium</taxon>
    </lineage>
</organism>
<dbReference type="PROSITE" id="PS51318">
    <property type="entry name" value="TAT"/>
    <property type="match status" value="1"/>
</dbReference>
<proteinExistence type="inferred from homology"/>
<keyword evidence="4" id="KW-0862">Zinc</keyword>
<evidence type="ECO:0000256" key="1">
    <source>
        <dbReference type="ARBA" id="ARBA00007749"/>
    </source>
</evidence>
<dbReference type="AlphaFoldDB" id="A0A1M7FAE3"/>
<evidence type="ECO:0000256" key="4">
    <source>
        <dbReference type="ARBA" id="ARBA00022833"/>
    </source>
</evidence>
<evidence type="ECO:0000313" key="7">
    <source>
        <dbReference type="Proteomes" id="UP000186002"/>
    </source>
</evidence>
<keyword evidence="3" id="KW-0378">Hydrolase</keyword>
<dbReference type="InterPro" id="IPR001279">
    <property type="entry name" value="Metallo-B-lactamas"/>
</dbReference>